<keyword evidence="1" id="KW-0812">Transmembrane</keyword>
<protein>
    <submittedName>
        <fullName evidence="3">Uncharacterized protein LOC112683706</fullName>
    </submittedName>
</protein>
<feature type="transmembrane region" description="Helical" evidence="1">
    <location>
        <begin position="27"/>
        <end position="46"/>
    </location>
</feature>
<sequence length="127" mass="14526">MAELVSSSATTVVPGISRVSHLYALKFLNYWKFLVTLFWISVILNLDPDPVMLYRTKTEIDHDLSNRKATVVSTIAKNLKSIIMIIQAFKSLEILELFNDLKAIEKRLNIKDPTINNSLLNTSVQRY</sequence>
<keyword evidence="2" id="KW-1185">Reference proteome</keyword>
<dbReference type="RefSeq" id="XP_025410638.1">
    <property type="nucleotide sequence ID" value="XM_025554853.1"/>
</dbReference>
<dbReference type="AlphaFoldDB" id="A0A8B8FIX9"/>
<evidence type="ECO:0000313" key="2">
    <source>
        <dbReference type="Proteomes" id="UP000694846"/>
    </source>
</evidence>
<organism evidence="2 3">
    <name type="scientific">Sipha flava</name>
    <name type="common">yellow sugarcane aphid</name>
    <dbReference type="NCBI Taxonomy" id="143950"/>
    <lineage>
        <taxon>Eukaryota</taxon>
        <taxon>Metazoa</taxon>
        <taxon>Ecdysozoa</taxon>
        <taxon>Arthropoda</taxon>
        <taxon>Hexapoda</taxon>
        <taxon>Insecta</taxon>
        <taxon>Pterygota</taxon>
        <taxon>Neoptera</taxon>
        <taxon>Paraneoptera</taxon>
        <taxon>Hemiptera</taxon>
        <taxon>Sternorrhyncha</taxon>
        <taxon>Aphidomorpha</taxon>
        <taxon>Aphidoidea</taxon>
        <taxon>Aphididae</taxon>
        <taxon>Sipha</taxon>
    </lineage>
</organism>
<keyword evidence="1" id="KW-1133">Transmembrane helix</keyword>
<evidence type="ECO:0000256" key="1">
    <source>
        <dbReference type="SAM" id="Phobius"/>
    </source>
</evidence>
<dbReference type="Proteomes" id="UP000694846">
    <property type="component" value="Unplaced"/>
</dbReference>
<keyword evidence="1" id="KW-0472">Membrane</keyword>
<name>A0A8B8FIX9_9HEMI</name>
<proteinExistence type="predicted"/>
<accession>A0A8B8FIX9</accession>
<dbReference type="GeneID" id="112683706"/>
<reference evidence="3" key="1">
    <citation type="submission" date="2025-08" db="UniProtKB">
        <authorList>
            <consortium name="RefSeq"/>
        </authorList>
    </citation>
    <scope>IDENTIFICATION</scope>
    <source>
        <tissue evidence="3">Whole body</tissue>
    </source>
</reference>
<gene>
    <name evidence="3" type="primary">LOC112683706</name>
</gene>
<dbReference type="OrthoDB" id="10426508at2759"/>
<evidence type="ECO:0000313" key="3">
    <source>
        <dbReference type="RefSeq" id="XP_025410638.1"/>
    </source>
</evidence>